<dbReference type="GO" id="GO:0046656">
    <property type="term" value="P:folic acid biosynthetic process"/>
    <property type="evidence" value="ECO:0007669"/>
    <property type="project" value="UniProtKB-KW"/>
</dbReference>
<evidence type="ECO:0000313" key="26">
    <source>
        <dbReference type="Proteomes" id="UP000269493"/>
    </source>
</evidence>
<evidence type="ECO:0000256" key="19">
    <source>
        <dbReference type="ARBA" id="ARBA00047808"/>
    </source>
</evidence>
<reference evidence="25 26" key="1">
    <citation type="submission" date="2018-10" db="EMBL/GenBank/DDBJ databases">
        <title>Genomic Encyclopedia of Archaeal and Bacterial Type Strains, Phase II (KMG-II): from individual species to whole genera.</title>
        <authorList>
            <person name="Goeker M."/>
        </authorList>
    </citation>
    <scope>NUCLEOTIDE SEQUENCE [LARGE SCALE GENOMIC DNA]</scope>
    <source>
        <strain evidence="25 26">NSB1</strain>
    </source>
</reference>
<dbReference type="Pfam" id="PF08245">
    <property type="entry name" value="Mur_ligase_M"/>
    <property type="match status" value="1"/>
</dbReference>
<evidence type="ECO:0000256" key="11">
    <source>
        <dbReference type="ARBA" id="ARBA00022741"/>
    </source>
</evidence>
<keyword evidence="10" id="KW-0479">Metal-binding</keyword>
<evidence type="ECO:0000259" key="23">
    <source>
        <dbReference type="Pfam" id="PF02875"/>
    </source>
</evidence>
<comment type="caution">
    <text evidence="25">The sequence shown here is derived from an EMBL/GenBank/DDBJ whole genome shotgun (WGS) entry which is preliminary data.</text>
</comment>
<evidence type="ECO:0000256" key="22">
    <source>
        <dbReference type="PIRNR" id="PIRNR001563"/>
    </source>
</evidence>
<evidence type="ECO:0000256" key="10">
    <source>
        <dbReference type="ARBA" id="ARBA00022723"/>
    </source>
</evidence>
<feature type="domain" description="Mur ligase central" evidence="24">
    <location>
        <begin position="51"/>
        <end position="217"/>
    </location>
</feature>
<dbReference type="GO" id="GO:0004326">
    <property type="term" value="F:tetrahydrofolylpolyglutamate synthase activity"/>
    <property type="evidence" value="ECO:0007669"/>
    <property type="project" value="UniProtKB-EC"/>
</dbReference>
<proteinExistence type="inferred from homology"/>
<keyword evidence="14" id="KW-0289">Folate biosynthesis</keyword>
<dbReference type="RefSeq" id="WP_022600974.1">
    <property type="nucleotide sequence ID" value="NZ_KI440790.1"/>
</dbReference>
<evidence type="ECO:0000256" key="15">
    <source>
        <dbReference type="ARBA" id="ARBA00030048"/>
    </source>
</evidence>
<dbReference type="Proteomes" id="UP000269493">
    <property type="component" value="Unassembled WGS sequence"/>
</dbReference>
<keyword evidence="11 22" id="KW-0547">Nucleotide-binding</keyword>
<evidence type="ECO:0000256" key="9">
    <source>
        <dbReference type="ARBA" id="ARBA00022598"/>
    </source>
</evidence>
<dbReference type="FunFam" id="3.40.1190.10:FF:000011">
    <property type="entry name" value="Folylpolyglutamate synthase/dihydrofolate synthase"/>
    <property type="match status" value="1"/>
</dbReference>
<dbReference type="OrthoDB" id="9809356at2"/>
<evidence type="ECO:0000256" key="16">
    <source>
        <dbReference type="ARBA" id="ARBA00030592"/>
    </source>
</evidence>
<comment type="catalytic activity">
    <reaction evidence="18">
        <text>(6S)-5,6,7,8-tetrahydrofolyl-(gamma-L-Glu)(n) + L-glutamate + ATP = (6S)-5,6,7,8-tetrahydrofolyl-(gamma-L-Glu)(n+1) + ADP + phosphate + H(+)</text>
        <dbReference type="Rhea" id="RHEA:10580"/>
        <dbReference type="Rhea" id="RHEA-COMP:14738"/>
        <dbReference type="Rhea" id="RHEA-COMP:14740"/>
        <dbReference type="ChEBI" id="CHEBI:15378"/>
        <dbReference type="ChEBI" id="CHEBI:29985"/>
        <dbReference type="ChEBI" id="CHEBI:30616"/>
        <dbReference type="ChEBI" id="CHEBI:43474"/>
        <dbReference type="ChEBI" id="CHEBI:141005"/>
        <dbReference type="ChEBI" id="CHEBI:456216"/>
        <dbReference type="EC" id="6.3.2.17"/>
    </reaction>
</comment>
<evidence type="ECO:0000256" key="12">
    <source>
        <dbReference type="ARBA" id="ARBA00022840"/>
    </source>
</evidence>
<comment type="function">
    <text evidence="2">Functions in two distinct reactions of the de novo folate biosynthetic pathway. Catalyzes the addition of a glutamate residue to dihydropteroate (7,8-dihydropteroate or H2Pte) to form dihydrofolate (7,8-dihydrofolate monoglutamate or H2Pte-Glu). Also catalyzes successive additions of L-glutamate to tetrahydrofolate or 10-formyltetrahydrofolate or 5,10-methylenetetrahydrofolate, leading to folylpolyglutamate derivatives.</text>
</comment>
<evidence type="ECO:0000256" key="8">
    <source>
        <dbReference type="ARBA" id="ARBA00019357"/>
    </source>
</evidence>
<evidence type="ECO:0000256" key="13">
    <source>
        <dbReference type="ARBA" id="ARBA00022842"/>
    </source>
</evidence>
<dbReference type="AlphaFoldDB" id="A0A495VM12"/>
<evidence type="ECO:0000256" key="4">
    <source>
        <dbReference type="ARBA" id="ARBA00005150"/>
    </source>
</evidence>
<evidence type="ECO:0000256" key="5">
    <source>
        <dbReference type="ARBA" id="ARBA00008276"/>
    </source>
</evidence>
<dbReference type="EMBL" id="RBXN01000010">
    <property type="protein sequence ID" value="RKT49483.1"/>
    <property type="molecule type" value="Genomic_DNA"/>
</dbReference>
<dbReference type="GO" id="GO:0005524">
    <property type="term" value="F:ATP binding"/>
    <property type="evidence" value="ECO:0007669"/>
    <property type="project" value="UniProtKB-KW"/>
</dbReference>
<gene>
    <name evidence="25" type="ORF">BC742_2492</name>
</gene>
<evidence type="ECO:0000256" key="6">
    <source>
        <dbReference type="ARBA" id="ARBA00013023"/>
    </source>
</evidence>
<evidence type="ECO:0000256" key="14">
    <source>
        <dbReference type="ARBA" id="ARBA00022909"/>
    </source>
</evidence>
<name>A0A495VM12_9BACT</name>
<keyword evidence="12 22" id="KW-0067">ATP-binding</keyword>
<comment type="pathway">
    <text evidence="3">Cofactor biosynthesis; tetrahydrofolate biosynthesis; 7,8-dihydrofolate from 2-amino-4-hydroxy-6-hydroxymethyl-7,8-dihydropteridine diphosphate and 4-aminobenzoate: step 2/2.</text>
</comment>
<sequence>MTYEETLHYLYNQLPVFQQVGSSAYKPGLGNSEALDVFFDHPHRKYHTIHIAGTNGKGSTSHLLAAILQQSGYKVGLYTSPHLVDFRERIRINGEVISKEAVMDFTQRYIEPTRNIYPSFFELTMMMAFDYFAACKVDVAVIEVGLGGRLDSTNIITPDLSIITNISFDHVQFLGNTLPEIAKEKAGIIKPNIPVLIGEAEGEIKQVFIDKARCENSPIYFAEDIKPIIHSRLEDSGKWIFESNKYPNLTGELGGFCQEKNAATVLAAIELLQQMNYVIPDKAVYQGFRNVTKLTGLQGRWQRINDIPKVICDTGHNIGGIQYIVRQLNSEKYRTLRIVIGMVNDKDINGVLSILPQDAIYYFTQASIPRALPAQEMMQKGLAHGLIGTHFPTVKEAYKKAINDSDPSDLIFVGGSTFIVADLLSFLKQKCLTTKM</sequence>
<evidence type="ECO:0000256" key="2">
    <source>
        <dbReference type="ARBA" id="ARBA00002714"/>
    </source>
</evidence>
<keyword evidence="26" id="KW-1185">Reference proteome</keyword>
<dbReference type="GO" id="GO:0005737">
    <property type="term" value="C:cytoplasm"/>
    <property type="evidence" value="ECO:0007669"/>
    <property type="project" value="TreeGrafter"/>
</dbReference>
<dbReference type="Gene3D" id="3.90.190.20">
    <property type="entry name" value="Mur ligase, C-terminal domain"/>
    <property type="match status" value="1"/>
</dbReference>
<dbReference type="GeneID" id="92927908"/>
<dbReference type="InterPro" id="IPR013221">
    <property type="entry name" value="Mur_ligase_cen"/>
</dbReference>
<comment type="catalytic activity">
    <reaction evidence="20">
        <text>(6R)-5,10-methylenetetrahydrofolyl-(gamma-L-Glu)(n) + L-glutamate + ATP = (6R)-5,10-methylenetetrahydrofolyl-(gamma-L-Glu)(n+1) + ADP + phosphate + H(+)</text>
        <dbReference type="Rhea" id="RHEA:51912"/>
        <dbReference type="Rhea" id="RHEA-COMP:13257"/>
        <dbReference type="Rhea" id="RHEA-COMP:13258"/>
        <dbReference type="ChEBI" id="CHEBI:15378"/>
        <dbReference type="ChEBI" id="CHEBI:29985"/>
        <dbReference type="ChEBI" id="CHEBI:30616"/>
        <dbReference type="ChEBI" id="CHEBI:43474"/>
        <dbReference type="ChEBI" id="CHEBI:136572"/>
        <dbReference type="ChEBI" id="CHEBI:456216"/>
        <dbReference type="EC" id="6.3.2.17"/>
    </reaction>
</comment>
<dbReference type="SUPFAM" id="SSF53244">
    <property type="entry name" value="MurD-like peptide ligases, peptide-binding domain"/>
    <property type="match status" value="1"/>
</dbReference>
<dbReference type="InterPro" id="IPR036615">
    <property type="entry name" value="Mur_ligase_C_dom_sf"/>
</dbReference>
<dbReference type="PROSITE" id="PS01012">
    <property type="entry name" value="FOLYLPOLYGLU_SYNT_2"/>
    <property type="match status" value="1"/>
</dbReference>
<evidence type="ECO:0000256" key="3">
    <source>
        <dbReference type="ARBA" id="ARBA00004799"/>
    </source>
</evidence>
<keyword evidence="9 22" id="KW-0436">Ligase</keyword>
<dbReference type="Gene3D" id="3.40.1190.10">
    <property type="entry name" value="Mur-like, catalytic domain"/>
    <property type="match status" value="1"/>
</dbReference>
<evidence type="ECO:0000256" key="18">
    <source>
        <dbReference type="ARBA" id="ARBA00047493"/>
    </source>
</evidence>
<evidence type="ECO:0000256" key="7">
    <source>
        <dbReference type="ARBA" id="ARBA00013025"/>
    </source>
</evidence>
<comment type="similarity">
    <text evidence="5 22">Belongs to the folylpolyglutamate synthase family.</text>
</comment>
<dbReference type="InterPro" id="IPR001645">
    <property type="entry name" value="Folylpolyglutamate_synth"/>
</dbReference>
<protein>
    <recommendedName>
        <fullName evidence="8">Dihydrofolate synthase/folylpolyglutamate synthase</fullName>
        <ecNumber evidence="6">6.3.2.12</ecNumber>
        <ecNumber evidence="7">6.3.2.17</ecNumber>
    </recommendedName>
    <alternativeName>
        <fullName evidence="17">Folylpoly-gamma-glutamate synthetase-dihydrofolate synthetase</fullName>
    </alternativeName>
    <alternativeName>
        <fullName evidence="15">Folylpolyglutamate synthetase</fullName>
    </alternativeName>
    <alternativeName>
        <fullName evidence="16">Tetrahydrofolylpolyglutamate synthase</fullName>
    </alternativeName>
</protein>
<dbReference type="NCBIfam" id="TIGR01499">
    <property type="entry name" value="folC"/>
    <property type="match status" value="1"/>
</dbReference>
<comment type="cofactor">
    <cofactor evidence="1">
        <name>Mg(2+)</name>
        <dbReference type="ChEBI" id="CHEBI:18420"/>
    </cofactor>
</comment>
<dbReference type="InterPro" id="IPR036565">
    <property type="entry name" value="Mur-like_cat_sf"/>
</dbReference>
<dbReference type="GO" id="GO:0046872">
    <property type="term" value="F:metal ion binding"/>
    <property type="evidence" value="ECO:0007669"/>
    <property type="project" value="UniProtKB-KW"/>
</dbReference>
<comment type="catalytic activity">
    <reaction evidence="19">
        <text>10-formyltetrahydrofolyl-(gamma-L-Glu)(n) + L-glutamate + ATP = 10-formyltetrahydrofolyl-(gamma-L-Glu)(n+1) + ADP + phosphate + H(+)</text>
        <dbReference type="Rhea" id="RHEA:51904"/>
        <dbReference type="Rhea" id="RHEA-COMP:13088"/>
        <dbReference type="Rhea" id="RHEA-COMP:14300"/>
        <dbReference type="ChEBI" id="CHEBI:15378"/>
        <dbReference type="ChEBI" id="CHEBI:29985"/>
        <dbReference type="ChEBI" id="CHEBI:30616"/>
        <dbReference type="ChEBI" id="CHEBI:43474"/>
        <dbReference type="ChEBI" id="CHEBI:134413"/>
        <dbReference type="ChEBI" id="CHEBI:456216"/>
        <dbReference type="EC" id="6.3.2.17"/>
    </reaction>
</comment>
<organism evidence="25 26">
    <name type="scientific">Coprobacter fastidiosus NSB1 = JCM 33896</name>
    <dbReference type="NCBI Taxonomy" id="1349822"/>
    <lineage>
        <taxon>Bacteria</taxon>
        <taxon>Pseudomonadati</taxon>
        <taxon>Bacteroidota</taxon>
        <taxon>Bacteroidia</taxon>
        <taxon>Bacteroidales</taxon>
        <taxon>Barnesiellaceae</taxon>
        <taxon>Coprobacter</taxon>
    </lineage>
</organism>
<comment type="catalytic activity">
    <reaction evidence="21">
        <text>7,8-dihydropteroate + L-glutamate + ATP = 7,8-dihydrofolate + ADP + phosphate + H(+)</text>
        <dbReference type="Rhea" id="RHEA:23584"/>
        <dbReference type="ChEBI" id="CHEBI:15378"/>
        <dbReference type="ChEBI" id="CHEBI:17839"/>
        <dbReference type="ChEBI" id="CHEBI:29985"/>
        <dbReference type="ChEBI" id="CHEBI:30616"/>
        <dbReference type="ChEBI" id="CHEBI:43474"/>
        <dbReference type="ChEBI" id="CHEBI:57451"/>
        <dbReference type="ChEBI" id="CHEBI:456216"/>
        <dbReference type="EC" id="6.3.2.12"/>
    </reaction>
</comment>
<dbReference type="PANTHER" id="PTHR11136">
    <property type="entry name" value="FOLYLPOLYGLUTAMATE SYNTHASE-RELATED"/>
    <property type="match status" value="1"/>
</dbReference>
<evidence type="ECO:0000256" key="17">
    <source>
        <dbReference type="ARBA" id="ARBA00032510"/>
    </source>
</evidence>
<evidence type="ECO:0000256" key="21">
    <source>
        <dbReference type="ARBA" id="ARBA00049161"/>
    </source>
</evidence>
<dbReference type="GO" id="GO:0008841">
    <property type="term" value="F:dihydrofolate synthase activity"/>
    <property type="evidence" value="ECO:0007669"/>
    <property type="project" value="UniProtKB-EC"/>
</dbReference>
<dbReference type="PIRSF" id="PIRSF001563">
    <property type="entry name" value="Folylpolyglu_synth"/>
    <property type="match status" value="1"/>
</dbReference>
<evidence type="ECO:0000313" key="25">
    <source>
        <dbReference type="EMBL" id="RKT49483.1"/>
    </source>
</evidence>
<comment type="pathway">
    <text evidence="4">Cofactor biosynthesis; tetrahydrofolylpolyglutamate biosynthesis.</text>
</comment>
<dbReference type="EC" id="6.3.2.12" evidence="6"/>
<keyword evidence="13" id="KW-0460">Magnesium</keyword>
<evidence type="ECO:0000259" key="24">
    <source>
        <dbReference type="Pfam" id="PF08245"/>
    </source>
</evidence>
<accession>A0A495VM12</accession>
<dbReference type="InterPro" id="IPR004101">
    <property type="entry name" value="Mur_ligase_C"/>
</dbReference>
<dbReference type="Pfam" id="PF02875">
    <property type="entry name" value="Mur_ligase_C"/>
    <property type="match status" value="1"/>
</dbReference>
<evidence type="ECO:0000256" key="20">
    <source>
        <dbReference type="ARBA" id="ARBA00049035"/>
    </source>
</evidence>
<dbReference type="InterPro" id="IPR018109">
    <property type="entry name" value="Folylpolyglutamate_synth_CS"/>
</dbReference>
<feature type="domain" description="Mur ligase C-terminal" evidence="23">
    <location>
        <begin position="299"/>
        <end position="416"/>
    </location>
</feature>
<dbReference type="SUPFAM" id="SSF53623">
    <property type="entry name" value="MurD-like peptide ligases, catalytic domain"/>
    <property type="match status" value="1"/>
</dbReference>
<evidence type="ECO:0000256" key="1">
    <source>
        <dbReference type="ARBA" id="ARBA00001946"/>
    </source>
</evidence>
<dbReference type="PANTHER" id="PTHR11136:SF0">
    <property type="entry name" value="DIHYDROFOLATE SYNTHETASE-RELATED"/>
    <property type="match status" value="1"/>
</dbReference>
<dbReference type="EC" id="6.3.2.17" evidence="7"/>